<dbReference type="PANTHER" id="PTHR35046:SF9">
    <property type="entry name" value="RNA-DIRECTED DNA POLYMERASE"/>
    <property type="match status" value="1"/>
</dbReference>
<dbReference type="InterPro" id="IPR043128">
    <property type="entry name" value="Rev_trsase/Diguanyl_cyclase"/>
</dbReference>
<dbReference type="Pfam" id="PF17917">
    <property type="entry name" value="RT_RNaseH"/>
    <property type="match status" value="1"/>
</dbReference>
<dbReference type="InterPro" id="IPR056924">
    <property type="entry name" value="SH3_Tf2-1"/>
</dbReference>
<evidence type="ECO:0000256" key="3">
    <source>
        <dbReference type="ARBA" id="ARBA00022722"/>
    </source>
</evidence>
<dbReference type="AlphaFoldDB" id="A0AAQ3TRF8"/>
<dbReference type="CDD" id="cd01647">
    <property type="entry name" value="RT_LTR"/>
    <property type="match status" value="1"/>
</dbReference>
<dbReference type="CDD" id="cd09274">
    <property type="entry name" value="RNase_HI_RT_Ty3"/>
    <property type="match status" value="1"/>
</dbReference>
<name>A0AAQ3TRF8_PASNO</name>
<keyword evidence="3" id="KW-0540">Nuclease</keyword>
<dbReference type="InterPro" id="IPR041588">
    <property type="entry name" value="Integrase_H2C2"/>
</dbReference>
<dbReference type="GO" id="GO:0004519">
    <property type="term" value="F:endonuclease activity"/>
    <property type="evidence" value="ECO:0007669"/>
    <property type="project" value="UniProtKB-KW"/>
</dbReference>
<protein>
    <recommendedName>
        <fullName evidence="8">Reverse transcriptase domain-containing protein</fullName>
    </recommendedName>
</protein>
<dbReference type="FunFam" id="3.30.70.270:FF:000020">
    <property type="entry name" value="Transposon Tf2-6 polyprotein-like Protein"/>
    <property type="match status" value="1"/>
</dbReference>
<evidence type="ECO:0000256" key="2">
    <source>
        <dbReference type="ARBA" id="ARBA00022695"/>
    </source>
</evidence>
<dbReference type="Gene3D" id="3.30.70.270">
    <property type="match status" value="2"/>
</dbReference>
<dbReference type="EMBL" id="CP144749">
    <property type="protein sequence ID" value="WVZ75782.1"/>
    <property type="molecule type" value="Genomic_DNA"/>
</dbReference>
<evidence type="ECO:0000259" key="8">
    <source>
        <dbReference type="PROSITE" id="PS50878"/>
    </source>
</evidence>
<dbReference type="InterPro" id="IPR043502">
    <property type="entry name" value="DNA/RNA_pol_sf"/>
</dbReference>
<dbReference type="Pfam" id="PF17921">
    <property type="entry name" value="Integrase_H2C2"/>
    <property type="match status" value="1"/>
</dbReference>
<dbReference type="SUPFAM" id="SSF56672">
    <property type="entry name" value="DNA/RNA polymerases"/>
    <property type="match status" value="1"/>
</dbReference>
<keyword evidence="6" id="KW-0695">RNA-directed DNA polymerase</keyword>
<dbReference type="Gene3D" id="1.10.340.70">
    <property type="match status" value="1"/>
</dbReference>
<organism evidence="9 10">
    <name type="scientific">Paspalum notatum var. saurae</name>
    <dbReference type="NCBI Taxonomy" id="547442"/>
    <lineage>
        <taxon>Eukaryota</taxon>
        <taxon>Viridiplantae</taxon>
        <taxon>Streptophyta</taxon>
        <taxon>Embryophyta</taxon>
        <taxon>Tracheophyta</taxon>
        <taxon>Spermatophyta</taxon>
        <taxon>Magnoliopsida</taxon>
        <taxon>Liliopsida</taxon>
        <taxon>Poales</taxon>
        <taxon>Poaceae</taxon>
        <taxon>PACMAD clade</taxon>
        <taxon>Panicoideae</taxon>
        <taxon>Andropogonodae</taxon>
        <taxon>Paspaleae</taxon>
        <taxon>Paspalinae</taxon>
        <taxon>Paspalum</taxon>
    </lineage>
</organism>
<dbReference type="PROSITE" id="PS50878">
    <property type="entry name" value="RT_POL"/>
    <property type="match status" value="1"/>
</dbReference>
<dbReference type="Gene3D" id="3.10.10.10">
    <property type="entry name" value="HIV Type 1 Reverse Transcriptase, subunit A, domain 1"/>
    <property type="match status" value="1"/>
</dbReference>
<evidence type="ECO:0000313" key="9">
    <source>
        <dbReference type="EMBL" id="WVZ75782.1"/>
    </source>
</evidence>
<evidence type="ECO:0000256" key="4">
    <source>
        <dbReference type="ARBA" id="ARBA00022759"/>
    </source>
</evidence>
<evidence type="ECO:0000256" key="7">
    <source>
        <dbReference type="SAM" id="MobiDB-lite"/>
    </source>
</evidence>
<dbReference type="GO" id="GO:0016787">
    <property type="term" value="F:hydrolase activity"/>
    <property type="evidence" value="ECO:0007669"/>
    <property type="project" value="UniProtKB-KW"/>
</dbReference>
<evidence type="ECO:0000256" key="5">
    <source>
        <dbReference type="ARBA" id="ARBA00022801"/>
    </source>
</evidence>
<gene>
    <name evidence="9" type="ORF">U9M48_023813</name>
</gene>
<dbReference type="Pfam" id="PF24626">
    <property type="entry name" value="SH3_Tf2-1"/>
    <property type="match status" value="1"/>
</dbReference>
<keyword evidence="2" id="KW-0548">Nucleotidyltransferase</keyword>
<evidence type="ECO:0000313" key="10">
    <source>
        <dbReference type="Proteomes" id="UP001341281"/>
    </source>
</evidence>
<feature type="domain" description="Reverse transcriptase" evidence="8">
    <location>
        <begin position="47"/>
        <end position="226"/>
    </location>
</feature>
<keyword evidence="1" id="KW-0808">Transferase</keyword>
<keyword evidence="10" id="KW-1185">Reference proteome</keyword>
<evidence type="ECO:0000256" key="6">
    <source>
        <dbReference type="ARBA" id="ARBA00022918"/>
    </source>
</evidence>
<dbReference type="GO" id="GO:0003964">
    <property type="term" value="F:RNA-directed DNA polymerase activity"/>
    <property type="evidence" value="ECO:0007669"/>
    <property type="project" value="UniProtKB-KW"/>
</dbReference>
<dbReference type="InterPro" id="IPR041373">
    <property type="entry name" value="RT_RNaseH"/>
</dbReference>
<dbReference type="PANTHER" id="PTHR35046">
    <property type="entry name" value="ZINC KNUCKLE (CCHC-TYPE) FAMILY PROTEIN"/>
    <property type="match status" value="1"/>
</dbReference>
<evidence type="ECO:0000256" key="1">
    <source>
        <dbReference type="ARBA" id="ARBA00022679"/>
    </source>
</evidence>
<feature type="region of interest" description="Disordered" evidence="7">
    <location>
        <begin position="628"/>
        <end position="655"/>
    </location>
</feature>
<dbReference type="Proteomes" id="UP001341281">
    <property type="component" value="Chromosome 05"/>
</dbReference>
<reference evidence="9 10" key="1">
    <citation type="submission" date="2024-02" db="EMBL/GenBank/DDBJ databases">
        <title>High-quality chromosome-scale genome assembly of Pensacola bahiagrass (Paspalum notatum Flugge var. saurae).</title>
        <authorList>
            <person name="Vega J.M."/>
            <person name="Podio M."/>
            <person name="Orjuela J."/>
            <person name="Siena L.A."/>
            <person name="Pessino S.C."/>
            <person name="Combes M.C."/>
            <person name="Mariac C."/>
            <person name="Albertini E."/>
            <person name="Pupilli F."/>
            <person name="Ortiz J.P.A."/>
            <person name="Leblanc O."/>
        </authorList>
    </citation>
    <scope>NUCLEOTIDE SEQUENCE [LARGE SCALE GENOMIC DNA]</scope>
    <source>
        <strain evidence="9">R1</strain>
        <tissue evidence="9">Leaf</tissue>
    </source>
</reference>
<sequence length="686" mass="78006">MNEFKTTLRGIEHQTDLIPGATLPNRAAYRTNPEEAKEVQRQVQELLDHGYVRESLSPCAVPVILVPKKNGTWRMCVDCRAINNITIRYRHPIPRLDDMLDELSGSVMFTKIDLRSGYHQIRMKLGGEWKTAFKTKFGLYEWLVMPFGLTNAPSTFMRLMNEVLHSFIGKFVVVYFNDILIYSKSFDEHLDHLRAVFVALHDARLFANLEKCTFCTDRVGFLSYIVTPQGIEVDETKIDAIRSWPTPTTITQVRSFLGLAGFYRHFVKDFGTIAAPLNELMKKGVTFHWGTMQEKAFNTLKDKLTHAPLLQLLDFTFELECDASGIGIGGVLLQEGKPVAYLSEKLNGPSLNYSTYDKELYVLVHVLETWQHYLWPKEFVIHSDNESLKHIRSQAKLNKRHAKWVEFIESFPYIIKHKKGNDNEAHGGGLMGHFGVKKTTEVLTAHFFWTKLKRDVERLHETTKSNIENMNEKYKLAGSKGRKQVVFEPGDLVWLHLRKERFPDLRKSKLMPRAASPFKVLEKINDNAYKLELPADLGVSSTFNIADLKPYLGEEDELASRMTSLQEEEDDEDITPMVMHGPITRARAKQLNQQVSSFLGARNSTYKDSMLPNDIIDYIVLRNLGEDHEGLGDQHGPGGGPKGRPSQDGGPILLGDVFLGLQDQSSLKSSPRPQTDSDAIHICLES</sequence>
<accession>A0AAQ3TRF8</accession>
<feature type="compositionally biased region" description="Gly residues" evidence="7">
    <location>
        <begin position="633"/>
        <end position="642"/>
    </location>
</feature>
<dbReference type="Pfam" id="PF00078">
    <property type="entry name" value="RVT_1"/>
    <property type="match status" value="1"/>
</dbReference>
<dbReference type="InterPro" id="IPR000477">
    <property type="entry name" value="RT_dom"/>
</dbReference>
<keyword evidence="4" id="KW-0255">Endonuclease</keyword>
<proteinExistence type="predicted"/>
<keyword evidence="5" id="KW-0378">Hydrolase</keyword>